<accession>A0AAF1BXN2</accession>
<sequence length="152" mass="16323">MPSIPLAPLPQHLETVQTWTLDSVSELGRLRRELSEALLESHPEHAAAHGELTEGMVLVCSELATNAIKHGRPPTVVRLLSDGVYVLDVMDHDPVSIPAIARGRGAGEGGFGLVLTDMLAARVGWYAGDETKHIWASFPLDERPDGGSDVDS</sequence>
<dbReference type="GO" id="GO:0004674">
    <property type="term" value="F:protein serine/threonine kinase activity"/>
    <property type="evidence" value="ECO:0007669"/>
    <property type="project" value="UniProtKB-KW"/>
</dbReference>
<proteinExistence type="predicted"/>
<dbReference type="AlphaFoldDB" id="A0AAF1BXN2"/>
<dbReference type="PANTHER" id="PTHR35526">
    <property type="entry name" value="ANTI-SIGMA-F FACTOR RSBW-RELATED"/>
    <property type="match status" value="1"/>
</dbReference>
<keyword evidence="1" id="KW-0808">Transferase</keyword>
<reference evidence="4" key="1">
    <citation type="submission" date="2023-11" db="EMBL/GenBank/DDBJ databases">
        <authorList>
            <person name="Helweg L.P."/>
            <person name="Kiel A."/>
            <person name="Hitz F."/>
            <person name="Ruckert-Reed C."/>
            <person name="Busche T."/>
            <person name="Kaltschmidt B."/>
            <person name="Kaltschmidt C."/>
        </authorList>
    </citation>
    <scope>NUCLEOTIDE SEQUENCE [LARGE SCALE GENOMIC DNA]</scope>
    <source>
        <strain evidence="4">4.1</strain>
    </source>
</reference>
<evidence type="ECO:0000313" key="4">
    <source>
        <dbReference type="Proteomes" id="UP001304340"/>
    </source>
</evidence>
<dbReference type="Pfam" id="PF13581">
    <property type="entry name" value="HATPase_c_2"/>
    <property type="match status" value="1"/>
</dbReference>
<protein>
    <recommendedName>
        <fullName evidence="2">Histidine kinase/HSP90-like ATPase domain-containing protein</fullName>
    </recommendedName>
</protein>
<keyword evidence="1" id="KW-0418">Kinase</keyword>
<dbReference type="InterPro" id="IPR003594">
    <property type="entry name" value="HATPase_dom"/>
</dbReference>
<keyword evidence="4" id="KW-1185">Reference proteome</keyword>
<dbReference type="RefSeq" id="WP_319155378.1">
    <property type="nucleotide sequence ID" value="NZ_CP138359.1"/>
</dbReference>
<feature type="domain" description="Histidine kinase/HSP90-like ATPase" evidence="2">
    <location>
        <begin position="38"/>
        <end position="137"/>
    </location>
</feature>
<evidence type="ECO:0000256" key="1">
    <source>
        <dbReference type="ARBA" id="ARBA00022527"/>
    </source>
</evidence>
<evidence type="ECO:0000259" key="2">
    <source>
        <dbReference type="Pfam" id="PF13581"/>
    </source>
</evidence>
<keyword evidence="1" id="KW-0723">Serine/threonine-protein kinase</keyword>
<dbReference type="EMBL" id="CP138359">
    <property type="protein sequence ID" value="WPF81167.1"/>
    <property type="molecule type" value="Genomic_DNA"/>
</dbReference>
<evidence type="ECO:0000313" key="3">
    <source>
        <dbReference type="EMBL" id="WPF81167.1"/>
    </source>
</evidence>
<dbReference type="Gene3D" id="3.30.565.10">
    <property type="entry name" value="Histidine kinase-like ATPase, C-terminal domain"/>
    <property type="match status" value="1"/>
</dbReference>
<dbReference type="PANTHER" id="PTHR35526:SF3">
    <property type="entry name" value="ANTI-SIGMA-F FACTOR RSBW"/>
    <property type="match status" value="1"/>
</dbReference>
<gene>
    <name evidence="3" type="ORF">SANBI_002438</name>
</gene>
<dbReference type="InterPro" id="IPR050267">
    <property type="entry name" value="Anti-sigma-factor_SerPK"/>
</dbReference>
<dbReference type="InterPro" id="IPR036890">
    <property type="entry name" value="HATPase_C_sf"/>
</dbReference>
<name>A0AAF1BXN2_9MICO</name>
<dbReference type="Proteomes" id="UP001304340">
    <property type="component" value="Chromosome"/>
</dbReference>
<organism evidence="3 4">
    <name type="scientific">Sanguibacter biliveldensis</name>
    <dbReference type="NCBI Taxonomy" id="3030830"/>
    <lineage>
        <taxon>Bacteria</taxon>
        <taxon>Bacillati</taxon>
        <taxon>Actinomycetota</taxon>
        <taxon>Actinomycetes</taxon>
        <taxon>Micrococcales</taxon>
        <taxon>Sanguibacteraceae</taxon>
        <taxon>Sanguibacter</taxon>
    </lineage>
</organism>
<dbReference type="KEGG" id="sbil:SANBI_002438"/>